<dbReference type="InterPro" id="IPR013520">
    <property type="entry name" value="Ribonucl_H"/>
</dbReference>
<dbReference type="InterPro" id="IPR006554">
    <property type="entry name" value="Helicase-like_DEXD_c2"/>
</dbReference>
<dbReference type="GO" id="GO:0016887">
    <property type="term" value="F:ATP hydrolysis activity"/>
    <property type="evidence" value="ECO:0007669"/>
    <property type="project" value="RHEA"/>
</dbReference>
<dbReference type="GO" id="GO:0003677">
    <property type="term" value="F:DNA binding"/>
    <property type="evidence" value="ECO:0007669"/>
    <property type="project" value="InterPro"/>
</dbReference>
<evidence type="ECO:0000256" key="12">
    <source>
        <dbReference type="RuleBase" id="RU364106"/>
    </source>
</evidence>
<dbReference type="GO" id="GO:0043139">
    <property type="term" value="F:5'-3' DNA helicase activity"/>
    <property type="evidence" value="ECO:0007669"/>
    <property type="project" value="UniProtKB-EC"/>
</dbReference>
<keyword evidence="4 11" id="KW-0547">Nucleotide-binding</keyword>
<keyword evidence="15" id="KW-1185">Reference proteome</keyword>
<dbReference type="SMART" id="SM00479">
    <property type="entry name" value="EXOIII"/>
    <property type="match status" value="1"/>
</dbReference>
<dbReference type="NCBIfam" id="NF005981">
    <property type="entry name" value="PRK08074.1"/>
    <property type="match status" value="1"/>
</dbReference>
<keyword evidence="6 11" id="KW-0378">Hydrolase</keyword>
<evidence type="ECO:0000256" key="7">
    <source>
        <dbReference type="ARBA" id="ARBA00022839"/>
    </source>
</evidence>
<dbReference type="InterPro" id="IPR014013">
    <property type="entry name" value="Helic_SF1/SF2_ATP-bd_DinG/Rad3"/>
</dbReference>
<dbReference type="Gene3D" id="3.30.420.10">
    <property type="entry name" value="Ribonuclease H-like superfamily/Ribonuclease H"/>
    <property type="match status" value="1"/>
</dbReference>
<comment type="cofactor">
    <cofactor evidence="1">
        <name>[4Fe-4S] cluster</name>
        <dbReference type="ChEBI" id="CHEBI:49883"/>
    </cofactor>
</comment>
<dbReference type="EMBL" id="AWSJ01000217">
    <property type="protein sequence ID" value="ERI08320.1"/>
    <property type="molecule type" value="Genomic_DNA"/>
</dbReference>
<dbReference type="GO" id="GO:0005524">
    <property type="term" value="F:ATP binding"/>
    <property type="evidence" value="ECO:0007669"/>
    <property type="project" value="UniProtKB-UniRule"/>
</dbReference>
<dbReference type="GO" id="GO:0003887">
    <property type="term" value="F:DNA-directed DNA polymerase activity"/>
    <property type="evidence" value="ECO:0007669"/>
    <property type="project" value="InterPro"/>
</dbReference>
<dbReference type="STRING" id="649747.HMPREF0083_03602"/>
<dbReference type="Pfam" id="PF00270">
    <property type="entry name" value="DEAD"/>
    <property type="match status" value="1"/>
</dbReference>
<protein>
    <recommendedName>
        <fullName evidence="11 12">3'-5' exonuclease DinG</fullName>
        <ecNumber evidence="11 12">3.1.-.-</ecNumber>
    </recommendedName>
</protein>
<evidence type="ECO:0000256" key="2">
    <source>
        <dbReference type="ARBA" id="ARBA00022485"/>
    </source>
</evidence>
<keyword evidence="9" id="KW-0234">DNA repair</keyword>
<accession>U1X031</accession>
<feature type="binding site" evidence="11">
    <location>
        <begin position="307"/>
        <end position="314"/>
    </location>
    <ligand>
        <name>ATP</name>
        <dbReference type="ChEBI" id="CHEBI:30616"/>
    </ligand>
</feature>
<dbReference type="InterPro" id="IPR006054">
    <property type="entry name" value="DnaQ"/>
</dbReference>
<comment type="catalytic activity">
    <reaction evidence="10">
        <text>ATP + H2O = ADP + phosphate + H(+)</text>
        <dbReference type="Rhea" id="RHEA:13065"/>
        <dbReference type="ChEBI" id="CHEBI:15377"/>
        <dbReference type="ChEBI" id="CHEBI:15378"/>
        <dbReference type="ChEBI" id="CHEBI:30616"/>
        <dbReference type="ChEBI" id="CHEBI:43474"/>
        <dbReference type="ChEBI" id="CHEBI:456216"/>
        <dbReference type="EC" id="5.6.2.3"/>
    </reaction>
</comment>
<dbReference type="GO" id="GO:0008408">
    <property type="term" value="F:3'-5' exonuclease activity"/>
    <property type="evidence" value="ECO:0007669"/>
    <property type="project" value="UniProtKB-UniRule"/>
</dbReference>
<dbReference type="Gene3D" id="3.40.50.300">
    <property type="entry name" value="P-loop containing nucleotide triphosphate hydrolases"/>
    <property type="match status" value="2"/>
</dbReference>
<keyword evidence="14" id="KW-0347">Helicase</keyword>
<dbReference type="InterPro" id="IPR006555">
    <property type="entry name" value="ATP-dep_Helicase_C"/>
</dbReference>
<dbReference type="eggNOG" id="COG0847">
    <property type="taxonomic scope" value="Bacteria"/>
</dbReference>
<dbReference type="Proteomes" id="UP000016511">
    <property type="component" value="Unassembled WGS sequence"/>
</dbReference>
<dbReference type="CDD" id="cd06127">
    <property type="entry name" value="DEDDh"/>
    <property type="match status" value="1"/>
</dbReference>
<dbReference type="InterPro" id="IPR012337">
    <property type="entry name" value="RNaseH-like_sf"/>
</dbReference>
<dbReference type="NCBIfam" id="TIGR01407">
    <property type="entry name" value="dinG_rel"/>
    <property type="match status" value="1"/>
</dbReference>
<evidence type="ECO:0000256" key="10">
    <source>
        <dbReference type="ARBA" id="ARBA00048954"/>
    </source>
</evidence>
<dbReference type="AlphaFoldDB" id="U1X031"/>
<evidence type="ECO:0000256" key="6">
    <source>
        <dbReference type="ARBA" id="ARBA00022801"/>
    </source>
</evidence>
<evidence type="ECO:0000256" key="5">
    <source>
        <dbReference type="ARBA" id="ARBA00022763"/>
    </source>
</evidence>
<sequence>MDPCLRKRDEAEEFEVKHLNTFVVVDFETTGNRPKEGDRIIQIGAVLVRDGEITERFSTLVNPRVDIPPFIEKLTGINDEMVADAPPIEDALPSLLKLLDGATFVAHNVFFDLSFLQNALHEAGYRPFTGPLLDTVELSRLLLPGQEGYRLSDLSVGLDIMHDRPHQADSDAEATARILLHLLGKLESMPLVTLQQLQRVSRPFHSDVQTLLSDIEQQKIRQGAYEPAVDLEVVHQICLKKRKTVEKNSGRSLEETMDFDDFVDALFGERGMLKEHMPGFELRPAQVTMMKQVYDSFDSGRHLMIEAGTGTGKSLAYLIPAVFWAKQQEETVVISTHTIQLQEQMYSRDLPILQAIFSNDAPRISVLKGRNNYLCLRKFSHSLQEEHDNYDVQLSKSQMLVWLTETETGDMEELSLPSGGQVYWKQVQSDAGSCLNRQCPWFSRCYYHQARRKAQQAEVIVTNHSLLFTDMGAEHRIIPSYKYAVIDEAHHFDDVASRHLGDSISSYQLEGMLHRLHPDRGVGLLEEVEEAVRGWSEASYEESKHAIETAYQQIREGKETVREMYTLLYQWSHQRAKEGEEIGHTVMRYKQENLRDRWGRAVVSAVRNSVDLLLAIGKKLEAIYANIHGDDVPLGMKSLVTDLNGMVKDCLEYASLLHDMLLTEDEDHVYWIELDTRSTRKNIFLHRVPIDVSSLLREQFFDKKESVILTSATLSVNSSFAYATERFGLADLLREDSVDTAVLASPFNYKKQTLVCIPSEIPNIKGATERHFIEALIDSLSQVAVTTKGRMLVLFTSYAMLRNVYEPLKERLKEADITVLGHGMDGTSRSKLTKQFRSLPACVLLGTSSFWEGVDIPGEDLSCLAIVRLPFVPPNHPLVEARNQQLEEQKKNPFMQLSVPQAVIRFKQGFGRLVRTSTDRGIVLIYDRRVIDARYGRVFLKSLPETNVLIQPTGQLLSEISDWLA</sequence>
<evidence type="ECO:0000256" key="4">
    <source>
        <dbReference type="ARBA" id="ARBA00022741"/>
    </source>
</evidence>
<keyword evidence="2" id="KW-0004">4Fe-4S</keyword>
<keyword evidence="2" id="KW-0411">Iron-sulfur</keyword>
<dbReference type="FunFam" id="3.30.420.10:FF:000045">
    <property type="entry name" value="3'-5' exonuclease DinG"/>
    <property type="match status" value="1"/>
</dbReference>
<name>U1X031_ANEAE</name>
<keyword evidence="8 11" id="KW-0067">ATP-binding</keyword>
<keyword evidence="2" id="KW-0408">Iron</keyword>
<evidence type="ECO:0000259" key="13">
    <source>
        <dbReference type="PROSITE" id="PS51193"/>
    </source>
</evidence>
<evidence type="ECO:0000256" key="1">
    <source>
        <dbReference type="ARBA" id="ARBA00001966"/>
    </source>
</evidence>
<keyword evidence="2" id="KW-0479">Metal-binding</keyword>
<dbReference type="InterPro" id="IPR027417">
    <property type="entry name" value="P-loop_NTPase"/>
</dbReference>
<dbReference type="InterPro" id="IPR011545">
    <property type="entry name" value="DEAD/DEAH_box_helicase_dom"/>
</dbReference>
<reference evidence="14 15" key="1">
    <citation type="submission" date="2013-08" db="EMBL/GenBank/DDBJ databases">
        <authorList>
            <person name="Weinstock G."/>
            <person name="Sodergren E."/>
            <person name="Wylie T."/>
            <person name="Fulton L."/>
            <person name="Fulton R."/>
            <person name="Fronick C."/>
            <person name="O'Laughlin M."/>
            <person name="Godfrey J."/>
            <person name="Miner T."/>
            <person name="Herter B."/>
            <person name="Appelbaum E."/>
            <person name="Cordes M."/>
            <person name="Lek S."/>
            <person name="Wollam A."/>
            <person name="Pepin K.H."/>
            <person name="Palsikar V.B."/>
            <person name="Mitreva M."/>
            <person name="Wilson R.K."/>
        </authorList>
    </citation>
    <scope>NUCLEOTIDE SEQUENCE [LARGE SCALE GENOMIC DNA]</scope>
    <source>
        <strain evidence="14 15">ATCC 12856</strain>
    </source>
</reference>
<evidence type="ECO:0000256" key="3">
    <source>
        <dbReference type="ARBA" id="ARBA00022722"/>
    </source>
</evidence>
<dbReference type="PATRIC" id="fig|649747.3.peg.3266"/>
<proteinExistence type="inferred from homology"/>
<comment type="function">
    <text evidence="11 12">3'-5' exonuclease.</text>
</comment>
<gene>
    <name evidence="11 12" type="primary">dinG</name>
    <name evidence="14" type="ORF">HMPREF0083_03602</name>
</gene>
<dbReference type="InterPro" id="IPR036397">
    <property type="entry name" value="RNaseH_sf"/>
</dbReference>
<keyword evidence="7 11" id="KW-0269">Exonuclease</keyword>
<comment type="similarity">
    <text evidence="11 12">Belongs to the helicase family. DinG subfamily. Type 2 sub-subfamily.</text>
</comment>
<dbReference type="PANTHER" id="PTHR11472:SF34">
    <property type="entry name" value="REGULATOR OF TELOMERE ELONGATION HELICASE 1"/>
    <property type="match status" value="1"/>
</dbReference>
<dbReference type="SUPFAM" id="SSF53098">
    <property type="entry name" value="Ribonuclease H-like"/>
    <property type="match status" value="1"/>
</dbReference>
<feature type="domain" description="Helicase ATP-binding" evidence="13">
    <location>
        <begin position="272"/>
        <end position="536"/>
    </location>
</feature>
<dbReference type="GO" id="GO:0006260">
    <property type="term" value="P:DNA replication"/>
    <property type="evidence" value="ECO:0007669"/>
    <property type="project" value="InterPro"/>
</dbReference>
<dbReference type="Pfam" id="PF00929">
    <property type="entry name" value="RNase_T"/>
    <property type="match status" value="1"/>
</dbReference>
<dbReference type="Pfam" id="PF13307">
    <property type="entry name" value="Helicase_C_2"/>
    <property type="match status" value="1"/>
</dbReference>
<dbReference type="SMART" id="SM00488">
    <property type="entry name" value="DEXDc2"/>
    <property type="match status" value="1"/>
</dbReference>
<dbReference type="PROSITE" id="PS51193">
    <property type="entry name" value="HELICASE_ATP_BIND_2"/>
    <property type="match status" value="1"/>
</dbReference>
<organism evidence="14 15">
    <name type="scientific">Aneurinibacillus aneurinilyticus ATCC 12856</name>
    <dbReference type="NCBI Taxonomy" id="649747"/>
    <lineage>
        <taxon>Bacteria</taxon>
        <taxon>Bacillati</taxon>
        <taxon>Bacillota</taxon>
        <taxon>Bacilli</taxon>
        <taxon>Bacillales</taxon>
        <taxon>Paenibacillaceae</taxon>
        <taxon>Aneurinibacillus group</taxon>
        <taxon>Aneurinibacillus</taxon>
    </lineage>
</organism>
<dbReference type="InterPro" id="IPR014001">
    <property type="entry name" value="Helicase_ATP-bd"/>
</dbReference>
<dbReference type="HOGENOM" id="CLU_012117_1_0_9"/>
<evidence type="ECO:0000256" key="8">
    <source>
        <dbReference type="ARBA" id="ARBA00022840"/>
    </source>
</evidence>
<evidence type="ECO:0000256" key="11">
    <source>
        <dbReference type="HAMAP-Rule" id="MF_02206"/>
    </source>
</evidence>
<dbReference type="SUPFAM" id="SSF52540">
    <property type="entry name" value="P-loop containing nucleoside triphosphate hydrolases"/>
    <property type="match status" value="1"/>
</dbReference>
<dbReference type="EC" id="3.1.-.-" evidence="11 12"/>
<feature type="short sequence motif" description="DEAH box" evidence="11">
    <location>
        <begin position="487"/>
        <end position="490"/>
    </location>
</feature>
<dbReference type="InterPro" id="IPR045028">
    <property type="entry name" value="DinG/Rad3-like"/>
</dbReference>
<evidence type="ECO:0000313" key="15">
    <source>
        <dbReference type="Proteomes" id="UP000016511"/>
    </source>
</evidence>
<evidence type="ECO:0000256" key="9">
    <source>
        <dbReference type="ARBA" id="ARBA00023204"/>
    </source>
</evidence>
<evidence type="ECO:0000313" key="14">
    <source>
        <dbReference type="EMBL" id="ERI08320.1"/>
    </source>
</evidence>
<dbReference type="eggNOG" id="COG1199">
    <property type="taxonomic scope" value="Bacteria"/>
</dbReference>
<dbReference type="PANTHER" id="PTHR11472">
    <property type="entry name" value="DNA REPAIR DEAD HELICASE RAD3/XP-D SUBFAMILY MEMBER"/>
    <property type="match status" value="1"/>
</dbReference>
<dbReference type="SMART" id="SM00491">
    <property type="entry name" value="HELICc2"/>
    <property type="match status" value="1"/>
</dbReference>
<dbReference type="GO" id="GO:0006281">
    <property type="term" value="P:DNA repair"/>
    <property type="evidence" value="ECO:0007669"/>
    <property type="project" value="UniProtKB-KW"/>
</dbReference>
<dbReference type="InterPro" id="IPR006310">
    <property type="entry name" value="DinG"/>
</dbReference>
<dbReference type="NCBIfam" id="TIGR00573">
    <property type="entry name" value="dnaq"/>
    <property type="match status" value="1"/>
</dbReference>
<dbReference type="GO" id="GO:0051539">
    <property type="term" value="F:4 iron, 4 sulfur cluster binding"/>
    <property type="evidence" value="ECO:0007669"/>
    <property type="project" value="UniProtKB-KW"/>
</dbReference>
<dbReference type="HAMAP" id="MF_02206">
    <property type="entry name" value="DinG_exonucl"/>
    <property type="match status" value="1"/>
</dbReference>
<keyword evidence="5" id="KW-0227">DNA damage</keyword>
<dbReference type="SMART" id="SM00487">
    <property type="entry name" value="DEXDc"/>
    <property type="match status" value="1"/>
</dbReference>
<keyword evidence="3 11" id="KW-0540">Nuclease</keyword>
<comment type="caution">
    <text evidence="14">The sequence shown here is derived from an EMBL/GenBank/DDBJ whole genome shotgun (WGS) entry which is preliminary data.</text>
</comment>